<dbReference type="AlphaFoldDB" id="A0A1H4F9R9"/>
<dbReference type="OrthoDB" id="7061116at2"/>
<feature type="coiled-coil region" evidence="1">
    <location>
        <begin position="130"/>
        <end position="161"/>
    </location>
</feature>
<evidence type="ECO:0000256" key="1">
    <source>
        <dbReference type="SAM" id="Coils"/>
    </source>
</evidence>
<dbReference type="InterPro" id="IPR010890">
    <property type="entry name" value="PriC"/>
</dbReference>
<name>A0A1H4F9R9_ALKAM</name>
<protein>
    <submittedName>
        <fullName evidence="2">Restart primosome assembly protein PriC</fullName>
    </submittedName>
</protein>
<evidence type="ECO:0000313" key="3">
    <source>
        <dbReference type="Proteomes" id="UP000198773"/>
    </source>
</evidence>
<evidence type="ECO:0000313" key="2">
    <source>
        <dbReference type="EMBL" id="SEA93620.1"/>
    </source>
</evidence>
<accession>A0A1H4F9R9</accession>
<keyword evidence="3" id="KW-1185">Reference proteome</keyword>
<sequence>MSALSELKQRLEQLREQARTLDQAPMPGKPLDWFQTDLFSCHSPYLTDYVDEALQQLRRLDQYSSGRQAVSSEHQQRLAERIAAQCNALTRAFANSQTRKNFKVSKRKAQQVVQRITQSSRDLYQQLSQYKEFEQRLEDMLRLAQQQNQEVQQQLALQARLGRCRRAISEVEQQIQFQEQHKR</sequence>
<gene>
    <name evidence="2" type="ORF">SAMN04488051_10978</name>
</gene>
<dbReference type="Gene3D" id="1.20.1270.340">
    <property type="match status" value="1"/>
</dbReference>
<keyword evidence="1" id="KW-0175">Coiled coil</keyword>
<dbReference type="InterPro" id="IPR038338">
    <property type="entry name" value="PriC_sf"/>
</dbReference>
<dbReference type="Proteomes" id="UP000198773">
    <property type="component" value="Unassembled WGS sequence"/>
</dbReference>
<reference evidence="2 3" key="1">
    <citation type="submission" date="2016-10" db="EMBL/GenBank/DDBJ databases">
        <authorList>
            <person name="de Groot N.N."/>
        </authorList>
    </citation>
    <scope>NUCLEOTIDE SEQUENCE [LARGE SCALE GENOMIC DNA]</scope>
    <source>
        <strain evidence="2 3">CGMCC 1.3430</strain>
    </source>
</reference>
<organism evidence="2 3">
    <name type="scientific">Alkalimonas amylolytica</name>
    <dbReference type="NCBI Taxonomy" id="152573"/>
    <lineage>
        <taxon>Bacteria</taxon>
        <taxon>Pseudomonadati</taxon>
        <taxon>Pseudomonadota</taxon>
        <taxon>Gammaproteobacteria</taxon>
        <taxon>Alkalimonas</taxon>
    </lineage>
</organism>
<dbReference type="RefSeq" id="WP_091344611.1">
    <property type="nucleotide sequence ID" value="NZ_FNRM01000009.1"/>
</dbReference>
<proteinExistence type="predicted"/>
<dbReference type="Pfam" id="PF07445">
    <property type="entry name" value="PriC"/>
    <property type="match status" value="1"/>
</dbReference>
<dbReference type="STRING" id="152573.SAMN04488051_10978"/>
<dbReference type="EMBL" id="FNRM01000009">
    <property type="protein sequence ID" value="SEA93620.1"/>
    <property type="molecule type" value="Genomic_DNA"/>
</dbReference>